<feature type="transmembrane region" description="Helical" evidence="2">
    <location>
        <begin position="53"/>
        <end position="73"/>
    </location>
</feature>
<keyword evidence="5" id="KW-1185">Reference proteome</keyword>
<comment type="similarity">
    <text evidence="1">Belongs to the polysaccharide synthase family.</text>
</comment>
<dbReference type="RefSeq" id="WP_289365897.1">
    <property type="nucleotide sequence ID" value="NZ_JAUCBP010000010.1"/>
</dbReference>
<reference evidence="4 5" key="1">
    <citation type="submission" date="2023-06" db="EMBL/GenBank/DDBJ databases">
        <title>Alteromonas sp. ASW11-36 isolated from intertidal sand.</title>
        <authorList>
            <person name="Li Y."/>
        </authorList>
    </citation>
    <scope>NUCLEOTIDE SEQUENCE [LARGE SCALE GENOMIC DNA]</scope>
    <source>
        <strain evidence="4 5">ASW11-36</strain>
    </source>
</reference>
<sequence>MQNFSLNQIFKLPPSVKFTIEVIWDTFAITFALLCSYWMRLGIEAWHFSLTDWGVVIANLFFTQGFLLILGHYRQMIRYIDIKAVYIIALAILLSSVYLLSAEYVLDIFLPMSVLMLYFFGATALVASPRLLIQATSQAQNDKLREKCFIYGAGESGRALATALRAGRSLMPVAFVDDKRIYHGKQVLGIPVIRRDDVEELKAKYGVQKMLLAVNNTSRGRRKELIRELEPLALELLSVPNFKDIASGKQQIDELQEVKIEDLLGRDPVPPIPHLLNSNIHQKIVMVTGAGGSIGSELCRQIVKSKPAKLVLFELAEYNLYQIENELARQYPDIPLVTVLATIQDSETLRNVIEQHKIQTIYHAAAYKHVPMVEANVTAGIRNNVFGTANVALIAAEYEVEKFVLISTDKAVRPTNIMGATKRFAELFVQGISALHSETEFAIVRFGNVLGSSGSVVPLFKEQIRKGGPITVTHPDIIRYFMTIPEAAQLVIQAGTMGKNGEVFVLDMGEPVKIADLAHKMAHLMGYSLSPTGDEKGDMKIVYTGLRPGEKLYEELLIGDGETGTEHPRIMAANETMMDFAEVVMLLDQINFALVNREEDKAIALLASAPLAYSPDTDIKQRIAAVEAQELAEQESAASS</sequence>
<feature type="domain" description="Polysaccharide biosynthesis protein CapD-like" evidence="3">
    <location>
        <begin position="285"/>
        <end position="574"/>
    </location>
</feature>
<keyword evidence="2" id="KW-0812">Transmembrane</keyword>
<accession>A0ABT7SZ01</accession>
<evidence type="ECO:0000313" key="4">
    <source>
        <dbReference type="EMBL" id="MDM7861412.1"/>
    </source>
</evidence>
<dbReference type="PANTHER" id="PTHR43318">
    <property type="entry name" value="UDP-N-ACETYLGLUCOSAMINE 4,6-DEHYDRATASE"/>
    <property type="match status" value="1"/>
</dbReference>
<protein>
    <submittedName>
        <fullName evidence="4">Nucleoside-diphosphate sugar epimerase/dehydratase</fullName>
    </submittedName>
</protein>
<dbReference type="InterPro" id="IPR051203">
    <property type="entry name" value="Polysaccharide_Synthase-Rel"/>
</dbReference>
<dbReference type="EMBL" id="JAUCBP010000010">
    <property type="protein sequence ID" value="MDM7861412.1"/>
    <property type="molecule type" value="Genomic_DNA"/>
</dbReference>
<evidence type="ECO:0000259" key="3">
    <source>
        <dbReference type="Pfam" id="PF02719"/>
    </source>
</evidence>
<dbReference type="InterPro" id="IPR003869">
    <property type="entry name" value="Polysac_CapD-like"/>
</dbReference>
<dbReference type="Pfam" id="PF02719">
    <property type="entry name" value="Polysacc_synt_2"/>
    <property type="match status" value="1"/>
</dbReference>
<dbReference type="Gene3D" id="3.40.50.720">
    <property type="entry name" value="NAD(P)-binding Rossmann-like Domain"/>
    <property type="match status" value="2"/>
</dbReference>
<dbReference type="SUPFAM" id="SSF51735">
    <property type="entry name" value="NAD(P)-binding Rossmann-fold domains"/>
    <property type="match status" value="1"/>
</dbReference>
<dbReference type="SUPFAM" id="SSF53335">
    <property type="entry name" value="S-adenosyl-L-methionine-dependent methyltransferases"/>
    <property type="match status" value="1"/>
</dbReference>
<comment type="caution">
    <text evidence="4">The sequence shown here is derived from an EMBL/GenBank/DDBJ whole genome shotgun (WGS) entry which is preliminary data.</text>
</comment>
<name>A0ABT7SZ01_9ALTE</name>
<dbReference type="Proteomes" id="UP001234343">
    <property type="component" value="Unassembled WGS sequence"/>
</dbReference>
<dbReference type="CDD" id="cd05237">
    <property type="entry name" value="UDP_invert_4-6DH_SDR_e"/>
    <property type="match status" value="1"/>
</dbReference>
<evidence type="ECO:0000256" key="2">
    <source>
        <dbReference type="SAM" id="Phobius"/>
    </source>
</evidence>
<keyword evidence="2" id="KW-0472">Membrane</keyword>
<keyword evidence="2" id="KW-1133">Transmembrane helix</keyword>
<evidence type="ECO:0000256" key="1">
    <source>
        <dbReference type="ARBA" id="ARBA00007430"/>
    </source>
</evidence>
<proteinExistence type="inferred from homology"/>
<dbReference type="PANTHER" id="PTHR43318:SF1">
    <property type="entry name" value="POLYSACCHARIDE BIOSYNTHESIS PROTEIN EPSC-RELATED"/>
    <property type="match status" value="1"/>
</dbReference>
<feature type="transmembrane region" description="Helical" evidence="2">
    <location>
        <begin position="21"/>
        <end position="41"/>
    </location>
</feature>
<gene>
    <name evidence="4" type="ORF">QTP81_12470</name>
</gene>
<dbReference type="InterPro" id="IPR029063">
    <property type="entry name" value="SAM-dependent_MTases_sf"/>
</dbReference>
<evidence type="ECO:0000313" key="5">
    <source>
        <dbReference type="Proteomes" id="UP001234343"/>
    </source>
</evidence>
<organism evidence="4 5">
    <name type="scientific">Alteromonas arenosi</name>
    <dbReference type="NCBI Taxonomy" id="3055817"/>
    <lineage>
        <taxon>Bacteria</taxon>
        <taxon>Pseudomonadati</taxon>
        <taxon>Pseudomonadota</taxon>
        <taxon>Gammaproteobacteria</taxon>
        <taxon>Alteromonadales</taxon>
        <taxon>Alteromonadaceae</taxon>
        <taxon>Alteromonas/Salinimonas group</taxon>
        <taxon>Alteromonas</taxon>
    </lineage>
</organism>
<dbReference type="InterPro" id="IPR036291">
    <property type="entry name" value="NAD(P)-bd_dom_sf"/>
</dbReference>
<feature type="transmembrane region" description="Helical" evidence="2">
    <location>
        <begin position="85"/>
        <end position="102"/>
    </location>
</feature>